<accession>A0ABX3GYR7</accession>
<organism evidence="3 4">
    <name type="scientific">Paenibacillus borealis</name>
    <dbReference type="NCBI Taxonomy" id="160799"/>
    <lineage>
        <taxon>Bacteria</taxon>
        <taxon>Bacillati</taxon>
        <taxon>Bacillota</taxon>
        <taxon>Bacilli</taxon>
        <taxon>Bacillales</taxon>
        <taxon>Paenibacillaceae</taxon>
        <taxon>Paenibacillus</taxon>
    </lineage>
</organism>
<dbReference type="Proteomes" id="UP000187412">
    <property type="component" value="Unassembled WGS sequence"/>
</dbReference>
<evidence type="ECO:0000256" key="1">
    <source>
        <dbReference type="PROSITE-ProRule" id="PRU00325"/>
    </source>
</evidence>
<comment type="caution">
    <text evidence="3">The sequence shown here is derived from an EMBL/GenBank/DDBJ whole genome shotgun (WGS) entry which is preliminary data.</text>
</comment>
<dbReference type="InterPro" id="IPR007527">
    <property type="entry name" value="Znf_SWIM"/>
</dbReference>
<dbReference type="EMBL" id="MPTB01000053">
    <property type="protein sequence ID" value="OMD40004.1"/>
    <property type="molecule type" value="Genomic_DNA"/>
</dbReference>
<gene>
    <name evidence="3" type="ORF">BSK56_28980</name>
</gene>
<protein>
    <recommendedName>
        <fullName evidence="2">SWIM-type domain-containing protein</fullName>
    </recommendedName>
</protein>
<dbReference type="PROSITE" id="PS50966">
    <property type="entry name" value="ZF_SWIM"/>
    <property type="match status" value="1"/>
</dbReference>
<keyword evidence="1" id="KW-0479">Metal-binding</keyword>
<reference evidence="3 4" key="1">
    <citation type="submission" date="2016-10" db="EMBL/GenBank/DDBJ databases">
        <title>Paenibacillus species isolates.</title>
        <authorList>
            <person name="Beno S.M."/>
        </authorList>
    </citation>
    <scope>NUCLEOTIDE SEQUENCE [LARGE SCALE GENOMIC DNA]</scope>
    <source>
        <strain evidence="3 4">FSL H7-0744</strain>
    </source>
</reference>
<dbReference type="Pfam" id="PF04434">
    <property type="entry name" value="SWIM"/>
    <property type="match status" value="1"/>
</dbReference>
<dbReference type="RefSeq" id="WP_076113898.1">
    <property type="nucleotide sequence ID" value="NZ_MPTB01000053.1"/>
</dbReference>
<evidence type="ECO:0000259" key="2">
    <source>
        <dbReference type="PROSITE" id="PS50966"/>
    </source>
</evidence>
<feature type="domain" description="SWIM-type" evidence="2">
    <location>
        <begin position="61"/>
        <end position="94"/>
    </location>
</feature>
<name>A0ABX3GYR7_PAEBO</name>
<evidence type="ECO:0000313" key="4">
    <source>
        <dbReference type="Proteomes" id="UP000187412"/>
    </source>
</evidence>
<keyword evidence="1" id="KW-0863">Zinc-finger</keyword>
<evidence type="ECO:0000313" key="3">
    <source>
        <dbReference type="EMBL" id="OMD40004.1"/>
    </source>
</evidence>
<keyword evidence="4" id="KW-1185">Reference proteome</keyword>
<sequence length="544" mass="62370">MQRNFYMADQEWDKLISDVAYQFSDITLKRGFQYYKQDRVHAFKMISVGSILALVEGGEDYSVTIELDTLSASRCSCPVQHSCKHMAAVLMKYAEQQGRLVHMLANAKTTSQWIRNPVVKETPVAAGSARRKEQLEELAALVPSGNVEQWREYLALLTAPLAPTVRNSQYTDRALAAISEATPALPPASGLLYKLHAHLFVLESLLKPAGPHVPGAGASLGYYTSVAVSELQKAVTDLMKNSLPLAAEPEAWPRVSETLAYLRREMLNEPRDRSREQPYYSLCYDLIWRGWIAPNASGPAMYLEELESLRQTGEEAGISLSRHSQQLAESRMYFYLNDDKGAWELLGKASERPGLYPDELMSFLAPLAEAGHWSRLALWLAEIGPLLTSRLYNLKNYAGYWEEAVRRLPETEPRMWDTLIDMLPLSREIYEEMLLDHGRWQEWMDYQLSSGKEPADFRVSDLQPIEKNAPELLLPFYHQAAERFVLEKNRHGYKAAVKLLKRLSKLYKKLKREERWEQFLDSFTFRYSRLRALQEELRKGKLIP</sequence>
<keyword evidence="1" id="KW-0862">Zinc</keyword>
<proteinExistence type="predicted"/>